<accession>A0A174PE12</accession>
<name>A0A174PE12_BACT4</name>
<dbReference type="RefSeq" id="WP_172681591.1">
    <property type="nucleotide sequence ID" value="NZ_CZAP01000008.1"/>
</dbReference>
<reference evidence="3 4" key="1">
    <citation type="submission" date="2015-09" db="EMBL/GenBank/DDBJ databases">
        <authorList>
            <consortium name="Pathogen Informatics"/>
        </authorList>
    </citation>
    <scope>NUCLEOTIDE SEQUENCE [LARGE SCALE GENOMIC DNA]</scope>
    <source>
        <strain evidence="3 4">2789STDY5834899</strain>
    </source>
</reference>
<dbReference type="Pfam" id="PF02608">
    <property type="entry name" value="Bmp"/>
    <property type="match status" value="1"/>
</dbReference>
<dbReference type="Gene3D" id="3.40.50.2300">
    <property type="match status" value="2"/>
</dbReference>
<dbReference type="InterPro" id="IPR003760">
    <property type="entry name" value="PnrA-like"/>
</dbReference>
<evidence type="ECO:0000313" key="3">
    <source>
        <dbReference type="EMBL" id="CUP56888.1"/>
    </source>
</evidence>
<feature type="domain" description="ABC transporter substrate-binding protein PnrA-like" evidence="2">
    <location>
        <begin position="52"/>
        <end position="342"/>
    </location>
</feature>
<keyword evidence="1" id="KW-0732">Signal</keyword>
<protein>
    <submittedName>
        <fullName evidence="3">Basic membrane lipoprotein</fullName>
    </submittedName>
</protein>
<evidence type="ECO:0000313" key="4">
    <source>
        <dbReference type="Proteomes" id="UP000095576"/>
    </source>
</evidence>
<dbReference type="AlphaFoldDB" id="A0A174PE12"/>
<proteinExistence type="predicted"/>
<dbReference type="EMBL" id="CZAP01000008">
    <property type="protein sequence ID" value="CUP56888.1"/>
    <property type="molecule type" value="Genomic_DNA"/>
</dbReference>
<evidence type="ECO:0000256" key="1">
    <source>
        <dbReference type="ARBA" id="ARBA00022729"/>
    </source>
</evidence>
<evidence type="ECO:0000259" key="2">
    <source>
        <dbReference type="Pfam" id="PF02608"/>
    </source>
</evidence>
<dbReference type="GO" id="GO:0005886">
    <property type="term" value="C:plasma membrane"/>
    <property type="evidence" value="ECO:0007669"/>
    <property type="project" value="InterPro"/>
</dbReference>
<gene>
    <name evidence="3" type="ORF">ERS852511_02517</name>
</gene>
<organism evidence="3 4">
    <name type="scientific">Bacteroides thetaiotaomicron</name>
    <dbReference type="NCBI Taxonomy" id="818"/>
    <lineage>
        <taxon>Bacteria</taxon>
        <taxon>Pseudomonadati</taxon>
        <taxon>Bacteroidota</taxon>
        <taxon>Bacteroidia</taxon>
        <taxon>Bacteroidales</taxon>
        <taxon>Bacteroidaceae</taxon>
        <taxon>Bacteroides</taxon>
    </lineage>
</organism>
<dbReference type="Proteomes" id="UP000095576">
    <property type="component" value="Unassembled WGS sequence"/>
</dbReference>
<sequence>MKHYGNVIMYLISMYNPFRIFLAMTTFLVTGALSSCNHADELEPVSPVPQIVFLFSPSGLGDMSYNDCILEGVQRFKMEHKEIDLYIYSPESLPEAEKIFSDWLKRPESDIPVLFVLGSSDYEPMVEKHLTQQDLTPNRSLLLFESRKQYDDKQIHTFQISMFGASYLAGAVARQCTGDRKPLVLLANPSDSPINIAKDGFVAGYGSDCDVEYLADDWTGYVSASLAYRKMSDWAVDYDFIFPVAGGSNAGIYRYSREFEDSPYLAGMDIDQSSLSNRITGSVIKHIDQLIYRYLTEWVVTGIMPENQLYGLESGYADWLVASRYANNFNSLVNDIRQQAVIFEKEYYETNGY</sequence>
<keyword evidence="3" id="KW-0449">Lipoprotein</keyword>